<gene>
    <name evidence="3" type="ORF">LCGC14_1468900</name>
</gene>
<keyword evidence="2" id="KW-0560">Oxidoreductase</keyword>
<dbReference type="PANTHER" id="PTHR45024:SF2">
    <property type="entry name" value="SCP2 DOMAIN-CONTAINING PROTEIN"/>
    <property type="match status" value="1"/>
</dbReference>
<dbReference type="EMBL" id="LAZR01010309">
    <property type="protein sequence ID" value="KKM67662.1"/>
    <property type="molecule type" value="Genomic_DNA"/>
</dbReference>
<name>A0A0F9MET0_9ZZZZ</name>
<dbReference type="AlphaFoldDB" id="A0A0F9MET0"/>
<dbReference type="Gene3D" id="3.40.50.720">
    <property type="entry name" value="NAD(P)-binding Rossmann-like Domain"/>
    <property type="match status" value="1"/>
</dbReference>
<protein>
    <recommendedName>
        <fullName evidence="4">Short-chain dehydrogenase/reductase SDR</fullName>
    </recommendedName>
</protein>
<comment type="caution">
    <text evidence="3">The sequence shown here is derived from an EMBL/GenBank/DDBJ whole genome shotgun (WGS) entry which is preliminary data.</text>
</comment>
<dbReference type="PRINTS" id="PR00080">
    <property type="entry name" value="SDRFAMILY"/>
</dbReference>
<reference evidence="3" key="1">
    <citation type="journal article" date="2015" name="Nature">
        <title>Complex archaea that bridge the gap between prokaryotes and eukaryotes.</title>
        <authorList>
            <person name="Spang A."/>
            <person name="Saw J.H."/>
            <person name="Jorgensen S.L."/>
            <person name="Zaremba-Niedzwiedzka K."/>
            <person name="Martijn J."/>
            <person name="Lind A.E."/>
            <person name="van Eijk R."/>
            <person name="Schleper C."/>
            <person name="Guy L."/>
            <person name="Ettema T.J."/>
        </authorList>
    </citation>
    <scope>NUCLEOTIDE SEQUENCE</scope>
</reference>
<dbReference type="SUPFAM" id="SSF51735">
    <property type="entry name" value="NAD(P)-binding Rossmann-fold domains"/>
    <property type="match status" value="1"/>
</dbReference>
<dbReference type="InterPro" id="IPR002347">
    <property type="entry name" value="SDR_fam"/>
</dbReference>
<dbReference type="GO" id="GO:0016491">
    <property type="term" value="F:oxidoreductase activity"/>
    <property type="evidence" value="ECO:0007669"/>
    <property type="project" value="UniProtKB-KW"/>
</dbReference>
<accession>A0A0F9MET0</accession>
<comment type="similarity">
    <text evidence="1">Belongs to the short-chain dehydrogenases/reductases (SDR) family.</text>
</comment>
<dbReference type="Pfam" id="PF00106">
    <property type="entry name" value="adh_short"/>
    <property type="match status" value="1"/>
</dbReference>
<dbReference type="PRINTS" id="PR00081">
    <property type="entry name" value="GDHRDH"/>
</dbReference>
<evidence type="ECO:0008006" key="4">
    <source>
        <dbReference type="Google" id="ProtNLM"/>
    </source>
</evidence>
<organism evidence="3">
    <name type="scientific">marine sediment metagenome</name>
    <dbReference type="NCBI Taxonomy" id="412755"/>
    <lineage>
        <taxon>unclassified sequences</taxon>
        <taxon>metagenomes</taxon>
        <taxon>ecological metagenomes</taxon>
    </lineage>
</organism>
<evidence type="ECO:0000313" key="3">
    <source>
        <dbReference type="EMBL" id="KKM67662.1"/>
    </source>
</evidence>
<dbReference type="PANTHER" id="PTHR45024">
    <property type="entry name" value="DEHYDROGENASES, SHORT CHAIN"/>
    <property type="match status" value="1"/>
</dbReference>
<dbReference type="InterPro" id="IPR036291">
    <property type="entry name" value="NAD(P)-bd_dom_sf"/>
</dbReference>
<proteinExistence type="inferred from homology"/>
<dbReference type="InterPro" id="IPR051687">
    <property type="entry name" value="Peroxisomal_Beta-Oxidation"/>
</dbReference>
<evidence type="ECO:0000256" key="2">
    <source>
        <dbReference type="ARBA" id="ARBA00023002"/>
    </source>
</evidence>
<dbReference type="PROSITE" id="PS00061">
    <property type="entry name" value="ADH_SHORT"/>
    <property type="match status" value="1"/>
</dbReference>
<dbReference type="InterPro" id="IPR020904">
    <property type="entry name" value="Sc_DH/Rdtase_CS"/>
</dbReference>
<sequence>MVKMLEGKVAIVTGAGRGLGREEVLLMAKEGCNLVVNDLGAAFDGSGAETKVADQVAEECRNLGVKAVANYDTVTDFNKAKAMIDQAISEFGKLDIVVNNAGILRDRMLFNMTEQEFDDVLAVHLKGTFNMTRHASAYFRVQGKANESLGNFGRIINTASDAGLTGNVGQTNYGAAKAAIAAFTMNASAELKKYATVNCIVPLARTRLTTDATPQMVEIMSKLDESGLDVFNPANVAPMVVFLASDKAEKINGEVFRVVADRVMLFQGWHTVNQIKNDHKPFTPQIIAERIKELMKGAPKRENLFALLGELVKM</sequence>
<evidence type="ECO:0000256" key="1">
    <source>
        <dbReference type="ARBA" id="ARBA00006484"/>
    </source>
</evidence>